<comment type="caution">
    <text evidence="1">The sequence shown here is derived from an EMBL/GenBank/DDBJ whole genome shotgun (WGS) entry which is preliminary data.</text>
</comment>
<proteinExistence type="predicted"/>
<dbReference type="RefSeq" id="WP_002664676.1">
    <property type="nucleotide sequence ID" value="NZ_UFTL01000002.1"/>
</dbReference>
<keyword evidence="1" id="KW-0012">Acyltransferase</keyword>
<organism evidence="1 2">
    <name type="scientific">Bergeyella zoohelcum</name>
    <dbReference type="NCBI Taxonomy" id="1015"/>
    <lineage>
        <taxon>Bacteria</taxon>
        <taxon>Pseudomonadati</taxon>
        <taxon>Bacteroidota</taxon>
        <taxon>Flavobacteriia</taxon>
        <taxon>Flavobacteriales</taxon>
        <taxon>Weeksellaceae</taxon>
        <taxon>Bergeyella</taxon>
    </lineage>
</organism>
<dbReference type="GO" id="GO:0016746">
    <property type="term" value="F:acyltransferase activity"/>
    <property type="evidence" value="ECO:0007669"/>
    <property type="project" value="UniProtKB-KW"/>
</dbReference>
<keyword evidence="1" id="KW-0808">Transferase</keyword>
<dbReference type="EMBL" id="UYIV01000002">
    <property type="protein sequence ID" value="VDH06572.1"/>
    <property type="molecule type" value="Genomic_DNA"/>
</dbReference>
<evidence type="ECO:0000313" key="1">
    <source>
        <dbReference type="EMBL" id="VDH06572.1"/>
    </source>
</evidence>
<evidence type="ECO:0000313" key="2">
    <source>
        <dbReference type="Proteomes" id="UP000270205"/>
    </source>
</evidence>
<dbReference type="AlphaFoldDB" id="A0A7Z8YQ56"/>
<name>A0A7Z8YQ56_9FLAO</name>
<accession>A0A7Z8YQ56</accession>
<sequence>MKADYFNRIDTIYSQVGYKIRDNAYYDGVIESSQYNLMSGSLFKMLPKLRYEEHYDVFNGIQLHNALTQFEQTRGDIMDYVTVENLSQETLKLLKGKPCIVSTFHFGSYRILNKYLVENNISYTAIAPKSIIESERECFEKNMFIKGDAKFIELESPNIAFQILRELKLGRSVFVYLDGFRGNLTKISDECSIVNFLGQKLYVKKGIIQLASIANVPLITSLSYRKSKDDVRLYFFNPIQDDKSKDRERFVQDTLENIYNQFSYFVEQYPEQWEAWMYLYKQIVIETNTQEYEKKEIIDFKNVQLYFNSKRFGIFKVLDENFLFDRYNFMSYSIDGSLYKSLQRALKDEVHKVSNIDSLLIEELYYNNILVA</sequence>
<protein>
    <submittedName>
        <fullName evidence="1">Lauroyl/myristoyl acyltransferase</fullName>
    </submittedName>
</protein>
<dbReference type="Proteomes" id="UP000270205">
    <property type="component" value="Unassembled WGS sequence"/>
</dbReference>
<gene>
    <name evidence="1" type="ORF">NCTC12929_02227</name>
</gene>
<reference evidence="1 2" key="1">
    <citation type="submission" date="2018-11" db="EMBL/GenBank/DDBJ databases">
        <authorList>
            <consortium name="Pathogen Informatics"/>
        </authorList>
    </citation>
    <scope>NUCLEOTIDE SEQUENCE [LARGE SCALE GENOMIC DNA]</scope>
    <source>
        <strain evidence="1 2">NCTC12929</strain>
    </source>
</reference>